<sequence length="488" mass="56603">METYTGTVIRINNRRYLGNKYKLLPFIKGVVERECQNVHTVADIFAGTGAVASAFTDRKLITNDNMYSNYICHVAWFDSEPYSKEKIIRIIREYNEKQVAEDNYMSQNFANTYFDLEDCRKIGFIREDIEKKYRFGEINKRERALLITSLLYGIDKIANTCGHYDAYRKGVTYEKHLELGVPEPEENLNENNVCFHMDANEIAGRLDVDLVYIDPPYNSRQYCDAYHLLENVACWEKPQVFGVARKMDRSGLKSDYCTKRATRAFEELIRSVHARYILLSYNNMAEKGNDRSNAKISDEDILRILGKKGKVKVFSEDYKAFSTGKSDIQENRERLFLCECREDEKQLIPSPLNYTGGKYRLLPQILPYFPRNIDQMADLFCGGCNVGLNVFCGKVLFNDSDENLIGLLKTFQSLSREAVHGRILGIIEEYGLSMSSSYGYEYYGCDSSGGLASYNKENYRKLREAFNHRRVKDEEYYLMLYVLIVFSF</sequence>
<evidence type="ECO:0000256" key="5">
    <source>
        <dbReference type="ARBA" id="ARBA00022691"/>
    </source>
</evidence>
<dbReference type="InterPro" id="IPR002052">
    <property type="entry name" value="DNA_methylase_N6_adenine_CS"/>
</dbReference>
<dbReference type="EMBL" id="DXGF01000174">
    <property type="protein sequence ID" value="HIW84600.1"/>
    <property type="molecule type" value="Genomic_DNA"/>
</dbReference>
<dbReference type="GO" id="GO:1904047">
    <property type="term" value="F:S-adenosyl-L-methionine binding"/>
    <property type="evidence" value="ECO:0007669"/>
    <property type="project" value="TreeGrafter"/>
</dbReference>
<dbReference type="GO" id="GO:0032259">
    <property type="term" value="P:methylation"/>
    <property type="evidence" value="ECO:0007669"/>
    <property type="project" value="UniProtKB-KW"/>
</dbReference>
<comment type="similarity">
    <text evidence="1">Belongs to the N(4)/N(6)-methyltransferase family.</text>
</comment>
<dbReference type="GO" id="GO:0043565">
    <property type="term" value="F:sequence-specific DNA binding"/>
    <property type="evidence" value="ECO:0007669"/>
    <property type="project" value="TreeGrafter"/>
</dbReference>
<dbReference type="Pfam" id="PF02086">
    <property type="entry name" value="MethyltransfD12"/>
    <property type="match status" value="2"/>
</dbReference>
<accession>A0A9D1UFJ0</accession>
<feature type="non-terminal residue" evidence="7">
    <location>
        <position position="488"/>
    </location>
</feature>
<name>A0A9D1UFJ0_9FIRM</name>
<evidence type="ECO:0000313" key="7">
    <source>
        <dbReference type="EMBL" id="HIW84600.1"/>
    </source>
</evidence>
<reference evidence="7" key="1">
    <citation type="journal article" date="2021" name="PeerJ">
        <title>Extensive microbial diversity within the chicken gut microbiome revealed by metagenomics and culture.</title>
        <authorList>
            <person name="Gilroy R."/>
            <person name="Ravi A."/>
            <person name="Getino M."/>
            <person name="Pursley I."/>
            <person name="Horton D.L."/>
            <person name="Alikhan N.F."/>
            <person name="Baker D."/>
            <person name="Gharbi K."/>
            <person name="Hall N."/>
            <person name="Watson M."/>
            <person name="Adriaenssens E.M."/>
            <person name="Foster-Nyarko E."/>
            <person name="Jarju S."/>
            <person name="Secka A."/>
            <person name="Antonio M."/>
            <person name="Oren A."/>
            <person name="Chaudhuri R.R."/>
            <person name="La Ragione R."/>
            <person name="Hildebrand F."/>
            <person name="Pallen M.J."/>
        </authorList>
    </citation>
    <scope>NUCLEOTIDE SEQUENCE</scope>
    <source>
        <strain evidence="7">ChiSxjej1B13-11762</strain>
    </source>
</reference>
<dbReference type="InterPro" id="IPR023095">
    <property type="entry name" value="Ade_MeTrfase_dom_2"/>
</dbReference>
<evidence type="ECO:0000256" key="2">
    <source>
        <dbReference type="ARBA" id="ARBA00011900"/>
    </source>
</evidence>
<comment type="caution">
    <text evidence="7">The sequence shown here is derived from an EMBL/GenBank/DDBJ whole genome shotgun (WGS) entry which is preliminary data.</text>
</comment>
<dbReference type="InterPro" id="IPR012327">
    <property type="entry name" value="MeTrfase_D12"/>
</dbReference>
<dbReference type="PANTHER" id="PTHR30481:SF3">
    <property type="entry name" value="DNA ADENINE METHYLASE"/>
    <property type="match status" value="1"/>
</dbReference>
<proteinExistence type="inferred from homology"/>
<dbReference type="PRINTS" id="PR00505">
    <property type="entry name" value="D12N6MTFRASE"/>
</dbReference>
<evidence type="ECO:0000313" key="8">
    <source>
        <dbReference type="Proteomes" id="UP000824263"/>
    </source>
</evidence>
<dbReference type="InterPro" id="IPR029063">
    <property type="entry name" value="SAM-dependent_MTases_sf"/>
</dbReference>
<evidence type="ECO:0000256" key="3">
    <source>
        <dbReference type="ARBA" id="ARBA00022603"/>
    </source>
</evidence>
<organism evidence="7 8">
    <name type="scientific">Candidatus Dorea gallistercoris</name>
    <dbReference type="NCBI Taxonomy" id="2838542"/>
    <lineage>
        <taxon>Bacteria</taxon>
        <taxon>Bacillati</taxon>
        <taxon>Bacillota</taxon>
        <taxon>Clostridia</taxon>
        <taxon>Lachnospirales</taxon>
        <taxon>Lachnospiraceae</taxon>
        <taxon>Dorea</taxon>
    </lineage>
</organism>
<dbReference type="SUPFAM" id="SSF53335">
    <property type="entry name" value="S-adenosyl-L-methionine-dependent methyltransferases"/>
    <property type="match status" value="2"/>
</dbReference>
<keyword evidence="4" id="KW-0808">Transferase</keyword>
<dbReference type="Gene3D" id="3.40.50.150">
    <property type="entry name" value="Vaccinia Virus protein VP39"/>
    <property type="match status" value="2"/>
</dbReference>
<evidence type="ECO:0000256" key="1">
    <source>
        <dbReference type="ARBA" id="ARBA00006594"/>
    </source>
</evidence>
<dbReference type="GO" id="GO:0009307">
    <property type="term" value="P:DNA restriction-modification system"/>
    <property type="evidence" value="ECO:0007669"/>
    <property type="project" value="InterPro"/>
</dbReference>
<dbReference type="EC" id="2.1.1.72" evidence="2"/>
<dbReference type="PANTHER" id="PTHR30481">
    <property type="entry name" value="DNA ADENINE METHYLASE"/>
    <property type="match status" value="1"/>
</dbReference>
<evidence type="ECO:0000256" key="6">
    <source>
        <dbReference type="ARBA" id="ARBA00047942"/>
    </source>
</evidence>
<keyword evidence="5" id="KW-0949">S-adenosyl-L-methionine</keyword>
<dbReference type="GO" id="GO:0009007">
    <property type="term" value="F:site-specific DNA-methyltransferase (adenine-specific) activity"/>
    <property type="evidence" value="ECO:0007669"/>
    <property type="project" value="UniProtKB-EC"/>
</dbReference>
<dbReference type="Gene3D" id="1.10.1020.10">
    <property type="entry name" value="Adenine-specific Methyltransferase, Domain 2"/>
    <property type="match status" value="2"/>
</dbReference>
<dbReference type="AlphaFoldDB" id="A0A9D1UFJ0"/>
<gene>
    <name evidence="7" type="ORF">H9873_09785</name>
</gene>
<evidence type="ECO:0000256" key="4">
    <source>
        <dbReference type="ARBA" id="ARBA00022679"/>
    </source>
</evidence>
<dbReference type="Proteomes" id="UP000824263">
    <property type="component" value="Unassembled WGS sequence"/>
</dbReference>
<protein>
    <recommendedName>
        <fullName evidence="2">site-specific DNA-methyltransferase (adenine-specific)</fullName>
        <ecNumber evidence="2">2.1.1.72</ecNumber>
    </recommendedName>
</protein>
<keyword evidence="3 7" id="KW-0489">Methyltransferase</keyword>
<reference evidence="7" key="2">
    <citation type="submission" date="2021-04" db="EMBL/GenBank/DDBJ databases">
        <authorList>
            <person name="Gilroy R."/>
        </authorList>
    </citation>
    <scope>NUCLEOTIDE SEQUENCE</scope>
    <source>
        <strain evidence="7">ChiSxjej1B13-11762</strain>
    </source>
</reference>
<comment type="catalytic activity">
    <reaction evidence="6">
        <text>a 2'-deoxyadenosine in DNA + S-adenosyl-L-methionine = an N(6)-methyl-2'-deoxyadenosine in DNA + S-adenosyl-L-homocysteine + H(+)</text>
        <dbReference type="Rhea" id="RHEA:15197"/>
        <dbReference type="Rhea" id="RHEA-COMP:12418"/>
        <dbReference type="Rhea" id="RHEA-COMP:12419"/>
        <dbReference type="ChEBI" id="CHEBI:15378"/>
        <dbReference type="ChEBI" id="CHEBI:57856"/>
        <dbReference type="ChEBI" id="CHEBI:59789"/>
        <dbReference type="ChEBI" id="CHEBI:90615"/>
        <dbReference type="ChEBI" id="CHEBI:90616"/>
        <dbReference type="EC" id="2.1.1.72"/>
    </reaction>
</comment>
<dbReference type="GO" id="GO:0006298">
    <property type="term" value="P:mismatch repair"/>
    <property type="evidence" value="ECO:0007669"/>
    <property type="project" value="TreeGrafter"/>
</dbReference>
<dbReference type="PROSITE" id="PS00092">
    <property type="entry name" value="N6_MTASE"/>
    <property type="match status" value="1"/>
</dbReference>